<dbReference type="InterPro" id="IPR023214">
    <property type="entry name" value="HAD_sf"/>
</dbReference>
<feature type="binding site" evidence="1">
    <location>
        <position position="37"/>
    </location>
    <ligand>
        <name>Mg(2+)</name>
        <dbReference type="ChEBI" id="CHEBI:18420"/>
        <label>1</label>
    </ligand>
</feature>
<dbReference type="Gene3D" id="3.40.50.1000">
    <property type="entry name" value="HAD superfamily/HAD-like"/>
    <property type="match status" value="1"/>
</dbReference>
<feature type="non-terminal residue" evidence="3">
    <location>
        <position position="1"/>
    </location>
</feature>
<name>A0A086K5E9_TOXGO</name>
<reference evidence="3 4" key="1">
    <citation type="submission" date="2014-02" db="EMBL/GenBank/DDBJ databases">
        <authorList>
            <person name="Sibley D."/>
            <person name="Venepally P."/>
            <person name="Karamycheva S."/>
            <person name="Hadjithomas M."/>
            <person name="Khan A."/>
            <person name="Brunk B."/>
            <person name="Roos D."/>
            <person name="Caler E."/>
            <person name="Lorenzi H."/>
        </authorList>
    </citation>
    <scope>NUCLEOTIDE SEQUENCE [LARGE SCALE GENOMIC DNA]</scope>
    <source>
        <strain evidence="3 4">GAB2-2007-GAL-DOM2</strain>
    </source>
</reference>
<protein>
    <recommendedName>
        <fullName evidence="2">Phosphomannomutase</fullName>
        <ecNumber evidence="2">5.4.2.8</ecNumber>
    </recommendedName>
</protein>
<dbReference type="GO" id="GO:0009298">
    <property type="term" value="P:GDP-mannose biosynthetic process"/>
    <property type="evidence" value="ECO:0007669"/>
    <property type="project" value="UniProtKB-UniPathway"/>
</dbReference>
<dbReference type="UniPathway" id="UPA00126">
    <property type="reaction ID" value="UER00424"/>
</dbReference>
<dbReference type="EMBL" id="AHZU02000835">
    <property type="protein sequence ID" value="KFG39617.1"/>
    <property type="molecule type" value="Genomic_DNA"/>
</dbReference>
<evidence type="ECO:0000256" key="2">
    <source>
        <dbReference type="RuleBase" id="RU361118"/>
    </source>
</evidence>
<dbReference type="Pfam" id="PF03332">
    <property type="entry name" value="PMM"/>
    <property type="match status" value="1"/>
</dbReference>
<comment type="caution">
    <text evidence="3">The sequence shown here is derived from an EMBL/GenBank/DDBJ whole genome shotgun (WGS) entry which is preliminary data.</text>
</comment>
<comment type="subunit">
    <text evidence="2">Homodimer.</text>
</comment>
<comment type="subcellular location">
    <subcellularLocation>
        <location evidence="2">Cytoplasm</location>
    </subcellularLocation>
</comment>
<dbReference type="InterPro" id="IPR036412">
    <property type="entry name" value="HAD-like_sf"/>
</dbReference>
<dbReference type="PANTHER" id="PTHR10466:SF0">
    <property type="entry name" value="PHOSPHOMANNOMUTASE"/>
    <property type="match status" value="1"/>
</dbReference>
<sequence length="62" mass="7048">GWDKRLALPYLEGRFAKIHFFGDKTYPGGNDHEIFEDPRTVGHAVANPEETKQLIKSLFACD</sequence>
<comment type="pathway">
    <text evidence="2">Nucleotide-sugar biosynthesis; GDP-alpha-D-mannose biosynthesis; alpha-D-mannose 1-phosphate from D-fructose 6-phosphate: step 2/2.</text>
</comment>
<evidence type="ECO:0000313" key="4">
    <source>
        <dbReference type="Proteomes" id="UP000028837"/>
    </source>
</evidence>
<feature type="binding site" evidence="1">
    <location>
        <position position="35"/>
    </location>
    <ligand>
        <name>Mg(2+)</name>
        <dbReference type="ChEBI" id="CHEBI:18420"/>
        <label>1</label>
    </ligand>
</feature>
<gene>
    <name evidence="3" type="ORF">TGDOM2_239710B</name>
</gene>
<keyword evidence="2" id="KW-0963">Cytoplasm</keyword>
<organism evidence="3 4">
    <name type="scientific">Toxoplasma gondii GAB2-2007-GAL-DOM2</name>
    <dbReference type="NCBI Taxonomy" id="1130820"/>
    <lineage>
        <taxon>Eukaryota</taxon>
        <taxon>Sar</taxon>
        <taxon>Alveolata</taxon>
        <taxon>Apicomplexa</taxon>
        <taxon>Conoidasida</taxon>
        <taxon>Coccidia</taxon>
        <taxon>Eucoccidiorida</taxon>
        <taxon>Eimeriorina</taxon>
        <taxon>Sarcocystidae</taxon>
        <taxon>Toxoplasma</taxon>
    </lineage>
</organism>
<dbReference type="EC" id="5.4.2.8" evidence="2"/>
<dbReference type="PANTHER" id="PTHR10466">
    <property type="entry name" value="PHOSPHOMANNOMUTASE"/>
    <property type="match status" value="1"/>
</dbReference>
<comment type="catalytic activity">
    <reaction evidence="2">
        <text>alpha-D-mannose 1-phosphate = D-mannose 6-phosphate</text>
        <dbReference type="Rhea" id="RHEA:11140"/>
        <dbReference type="ChEBI" id="CHEBI:58409"/>
        <dbReference type="ChEBI" id="CHEBI:58735"/>
        <dbReference type="EC" id="5.4.2.8"/>
    </reaction>
</comment>
<evidence type="ECO:0000313" key="3">
    <source>
        <dbReference type="EMBL" id="KFG39617.1"/>
    </source>
</evidence>
<comment type="cofactor">
    <cofactor evidence="1">
        <name>Mg(2+)</name>
        <dbReference type="ChEBI" id="CHEBI:18420"/>
    </cofactor>
</comment>
<keyword evidence="1" id="KW-0460">Magnesium</keyword>
<feature type="binding site" evidence="1">
    <location>
        <position position="23"/>
    </location>
    <ligand>
        <name>Mg(2+)</name>
        <dbReference type="ChEBI" id="CHEBI:18420"/>
        <label>1</label>
    </ligand>
</feature>
<dbReference type="InterPro" id="IPR005002">
    <property type="entry name" value="PMM"/>
</dbReference>
<dbReference type="VEuPathDB" id="ToxoDB:TGDOM2_239710B"/>
<comment type="function">
    <text evidence="2">Involved in the synthesis of the GDP-mannose and dolichol-phosphate-mannose required for a number of critical mannosyl transfer reactions.</text>
</comment>
<keyword evidence="2 3" id="KW-0413">Isomerase</keyword>
<dbReference type="GO" id="GO:0005829">
    <property type="term" value="C:cytosol"/>
    <property type="evidence" value="ECO:0007669"/>
    <property type="project" value="TreeGrafter"/>
</dbReference>
<dbReference type="GO" id="GO:0006013">
    <property type="term" value="P:mannose metabolic process"/>
    <property type="evidence" value="ECO:0007669"/>
    <property type="project" value="TreeGrafter"/>
</dbReference>
<evidence type="ECO:0000256" key="1">
    <source>
        <dbReference type="PIRSR" id="PIRSR605002-3"/>
    </source>
</evidence>
<keyword evidence="1" id="KW-0479">Metal-binding</keyword>
<dbReference type="GO" id="GO:0004615">
    <property type="term" value="F:phosphomannomutase activity"/>
    <property type="evidence" value="ECO:0007669"/>
    <property type="project" value="UniProtKB-EC"/>
</dbReference>
<feature type="binding site" evidence="1">
    <location>
        <position position="40"/>
    </location>
    <ligand>
        <name>Mg(2+)</name>
        <dbReference type="ChEBI" id="CHEBI:18420"/>
        <label>1</label>
    </ligand>
</feature>
<comment type="similarity">
    <text evidence="2">Belongs to the eukaryotic PMM family.</text>
</comment>
<dbReference type="AlphaFoldDB" id="A0A086K5E9"/>
<dbReference type="GO" id="GO:0006487">
    <property type="term" value="P:protein N-linked glycosylation"/>
    <property type="evidence" value="ECO:0007669"/>
    <property type="project" value="TreeGrafter"/>
</dbReference>
<dbReference type="SUPFAM" id="SSF56784">
    <property type="entry name" value="HAD-like"/>
    <property type="match status" value="1"/>
</dbReference>
<accession>A0A086K5E9</accession>
<proteinExistence type="inferred from homology"/>
<dbReference type="Proteomes" id="UP000028837">
    <property type="component" value="Unassembled WGS sequence"/>
</dbReference>
<dbReference type="GO" id="GO:0046872">
    <property type="term" value="F:metal ion binding"/>
    <property type="evidence" value="ECO:0007669"/>
    <property type="project" value="UniProtKB-KW"/>
</dbReference>